<dbReference type="EMBL" id="CANHGI010000001">
    <property type="protein sequence ID" value="CAI5438577.1"/>
    <property type="molecule type" value="Genomic_DNA"/>
</dbReference>
<organism evidence="1 2">
    <name type="scientific">Caenorhabditis angaria</name>
    <dbReference type="NCBI Taxonomy" id="860376"/>
    <lineage>
        <taxon>Eukaryota</taxon>
        <taxon>Metazoa</taxon>
        <taxon>Ecdysozoa</taxon>
        <taxon>Nematoda</taxon>
        <taxon>Chromadorea</taxon>
        <taxon>Rhabditida</taxon>
        <taxon>Rhabditina</taxon>
        <taxon>Rhabditomorpha</taxon>
        <taxon>Rhabditoidea</taxon>
        <taxon>Rhabditidae</taxon>
        <taxon>Peloderinae</taxon>
        <taxon>Caenorhabditis</taxon>
    </lineage>
</organism>
<dbReference type="AlphaFoldDB" id="A0A9P1MSS5"/>
<comment type="caution">
    <text evidence="1">The sequence shown here is derived from an EMBL/GenBank/DDBJ whole genome shotgun (WGS) entry which is preliminary data.</text>
</comment>
<keyword evidence="2" id="KW-1185">Reference proteome</keyword>
<sequence length="239" mass="27275">MVLVREKENDGEDSLLKVVDIQKLPVNFHRAVCIHSSLQFIDLLMQSLMFTHGFSSTPVIASNANQRFSRTLDAFEKIRTELCAVFRSKHRKSLSEVAILIGTSPMRPSYTYQVPIEVCDADDSTDESCGETCASLNDNERRKINRDLFMLRQNSDSKVDEKLLRAKNNRMFIFVKGNDGMVSEFIEEEDPNFCSKALTQSKYTFTHHRCTCQGGINRLSSNSSGKWLRIVPFVVHPRD</sequence>
<evidence type="ECO:0000313" key="2">
    <source>
        <dbReference type="Proteomes" id="UP001152747"/>
    </source>
</evidence>
<dbReference type="Gene3D" id="3.30.900.20">
    <property type="match status" value="1"/>
</dbReference>
<protein>
    <submittedName>
        <fullName evidence="1">Uncharacterized protein</fullName>
    </submittedName>
</protein>
<gene>
    <name evidence="1" type="ORF">CAMP_LOCUS1214</name>
</gene>
<accession>A0A9P1MSS5</accession>
<name>A0A9P1MSS5_9PELO</name>
<dbReference type="InterPro" id="IPR053729">
    <property type="entry name" value="MAD2L1BP_domain_sf"/>
</dbReference>
<reference evidence="1" key="1">
    <citation type="submission" date="2022-11" db="EMBL/GenBank/DDBJ databases">
        <authorList>
            <person name="Kikuchi T."/>
        </authorList>
    </citation>
    <scope>NUCLEOTIDE SEQUENCE</scope>
    <source>
        <strain evidence="1">PS1010</strain>
    </source>
</reference>
<dbReference type="Proteomes" id="UP001152747">
    <property type="component" value="Unassembled WGS sequence"/>
</dbReference>
<dbReference type="OrthoDB" id="1914839at2759"/>
<proteinExistence type="predicted"/>
<evidence type="ECO:0000313" key="1">
    <source>
        <dbReference type="EMBL" id="CAI5438577.1"/>
    </source>
</evidence>